<keyword evidence="3" id="KW-1185">Reference proteome</keyword>
<evidence type="ECO:0000313" key="3">
    <source>
        <dbReference type="Proteomes" id="UP001142055"/>
    </source>
</evidence>
<sequence>MAQEEMYLKCVDNKEQPIPKNCGEQLSSGETVHHNSRGDCYSEHDSTTTNKRENIIDCRCKSCRTKMLTCGRITLKCHYCSTGFLVCIDDKRSSFVCIDCNKLFDRLPFTIRLCDELEDDVRFWCDDYDNRNDPERALYNWDQMYRQLTSMACPYSLKMIRLTLQLAKAMAICPQFTNNRRRAVQLIQMAIKSLLDYEMGSVANKVELNEIIQFIEHVHELIESEHDDHDDPQFMLEYLTAKQELKTLKRLYANVQLDS</sequence>
<dbReference type="AlphaFoldDB" id="A0A9Q0RP89"/>
<feature type="compositionally biased region" description="Basic and acidic residues" evidence="1">
    <location>
        <begin position="31"/>
        <end position="46"/>
    </location>
</feature>
<evidence type="ECO:0000313" key="2">
    <source>
        <dbReference type="EMBL" id="KAJ6221559.1"/>
    </source>
</evidence>
<evidence type="ECO:0000256" key="1">
    <source>
        <dbReference type="SAM" id="MobiDB-lite"/>
    </source>
</evidence>
<dbReference type="Proteomes" id="UP001142055">
    <property type="component" value="Chromosome 1"/>
</dbReference>
<proteinExistence type="predicted"/>
<reference evidence="2" key="1">
    <citation type="submission" date="2022-12" db="EMBL/GenBank/DDBJ databases">
        <title>Genome assemblies of Blomia tropicalis.</title>
        <authorList>
            <person name="Cui Y."/>
        </authorList>
    </citation>
    <scope>NUCLEOTIDE SEQUENCE</scope>
    <source>
        <tissue evidence="2">Adult mites</tissue>
    </source>
</reference>
<dbReference type="EMBL" id="JAPWDV010000001">
    <property type="protein sequence ID" value="KAJ6221559.1"/>
    <property type="molecule type" value="Genomic_DNA"/>
</dbReference>
<accession>A0A9Q0RP89</accession>
<feature type="region of interest" description="Disordered" evidence="1">
    <location>
        <begin position="27"/>
        <end position="46"/>
    </location>
</feature>
<gene>
    <name evidence="2" type="ORF">RDWZM_000104</name>
</gene>
<organism evidence="2 3">
    <name type="scientific">Blomia tropicalis</name>
    <name type="common">Mite</name>
    <dbReference type="NCBI Taxonomy" id="40697"/>
    <lineage>
        <taxon>Eukaryota</taxon>
        <taxon>Metazoa</taxon>
        <taxon>Ecdysozoa</taxon>
        <taxon>Arthropoda</taxon>
        <taxon>Chelicerata</taxon>
        <taxon>Arachnida</taxon>
        <taxon>Acari</taxon>
        <taxon>Acariformes</taxon>
        <taxon>Sarcoptiformes</taxon>
        <taxon>Astigmata</taxon>
        <taxon>Glycyphagoidea</taxon>
        <taxon>Echimyopodidae</taxon>
        <taxon>Blomia</taxon>
    </lineage>
</organism>
<protein>
    <submittedName>
        <fullName evidence="2">Uncharacterized protein</fullName>
    </submittedName>
</protein>
<comment type="caution">
    <text evidence="2">The sequence shown here is derived from an EMBL/GenBank/DDBJ whole genome shotgun (WGS) entry which is preliminary data.</text>
</comment>
<name>A0A9Q0RP89_BLOTA</name>